<dbReference type="GO" id="GO:0004402">
    <property type="term" value="F:histone acetyltransferase activity"/>
    <property type="evidence" value="ECO:0007669"/>
    <property type="project" value="TreeGrafter"/>
</dbReference>
<feature type="region of interest" description="Disordered" evidence="1">
    <location>
        <begin position="1"/>
        <end position="89"/>
    </location>
</feature>
<feature type="compositionally biased region" description="Polar residues" evidence="1">
    <location>
        <begin position="14"/>
        <end position="29"/>
    </location>
</feature>
<dbReference type="PANTHER" id="PTHR38422">
    <property type="entry name" value="SOMETHING ABOUT SILENCING PROTEIN 4"/>
    <property type="match status" value="1"/>
</dbReference>
<keyword evidence="4" id="KW-1185">Reference proteome</keyword>
<feature type="region of interest" description="Disordered" evidence="1">
    <location>
        <begin position="242"/>
        <end position="261"/>
    </location>
</feature>
<feature type="region of interest" description="Disordered" evidence="1">
    <location>
        <begin position="308"/>
        <end position="327"/>
    </location>
</feature>
<gene>
    <name evidence="3" type="ORF">LSUE1_G009657</name>
</gene>
<dbReference type="GO" id="GO:0033255">
    <property type="term" value="C:SAS acetyltransferase complex"/>
    <property type="evidence" value="ECO:0007669"/>
    <property type="project" value="InterPro"/>
</dbReference>
<evidence type="ECO:0000313" key="4">
    <source>
        <dbReference type="Proteomes" id="UP000469558"/>
    </source>
</evidence>
<feature type="compositionally biased region" description="Basic and acidic residues" evidence="1">
    <location>
        <begin position="156"/>
        <end position="182"/>
    </location>
</feature>
<organism evidence="3 4">
    <name type="scientific">Lachnellula suecica</name>
    <dbReference type="NCBI Taxonomy" id="602035"/>
    <lineage>
        <taxon>Eukaryota</taxon>
        <taxon>Fungi</taxon>
        <taxon>Dikarya</taxon>
        <taxon>Ascomycota</taxon>
        <taxon>Pezizomycotina</taxon>
        <taxon>Leotiomycetes</taxon>
        <taxon>Helotiales</taxon>
        <taxon>Lachnaceae</taxon>
        <taxon>Lachnellula</taxon>
    </lineage>
</organism>
<dbReference type="InterPro" id="IPR029184">
    <property type="entry name" value="Sas4_dom"/>
</dbReference>
<dbReference type="InterPro" id="IPR038988">
    <property type="entry name" value="Sas4"/>
</dbReference>
<dbReference type="EMBL" id="QGMK01002460">
    <property type="protein sequence ID" value="TVY58447.1"/>
    <property type="molecule type" value="Genomic_DNA"/>
</dbReference>
<feature type="compositionally biased region" description="Low complexity" evidence="1">
    <location>
        <begin position="124"/>
        <end position="147"/>
    </location>
</feature>
<sequence length="547" mass="62400">MATPITRSSRRSEGLTTRSSTRNNVNFNGNAHVAIPPAHHNNQAQNKHQSNIGRKKRPRDDRDDEQLEHEHPLKSKKAKISVEITSHPQPAAISKTRALVIKANASSDVAPAAAAQRSPPPQHAAPKSAKQPAAQLPAQQDTQQTTVHHQKVVNGIKHELALLDPRPADLNKDEKRKLRSQEGTRFKSELSQYFPEYDEVIGNEPKEDRKIHLLFRLLRMARLLALDILNLDTPIIILDSAKTSKQPPSPRKTNGETDKYPLKEFPDSLFDDLHNAHRLDFTWMEKNYQEEGGEDPLSNAYFEGIHRKPERQEKQIRNGDRGRAQHEKDQVIRLLEGLQGHDWLKLMGVSGITEGKKKDFEPARDHFIKGCENILEKFRTWKEEEKRRKLEREIALAEAEAEEELEEEVEEQEEAEEDAQSNGDPPDYSDVDASAARQLHEEAIARSAPLARKQSEKRAKVEVIPPSVASSAEYEKEKEFKSFFPKPHLRQAALGKHRRSNRSTAAFGHPVPELPQEDFDLPEQLRDEETLKIHARRKRLSRRVSKS</sequence>
<dbReference type="Pfam" id="PF15460">
    <property type="entry name" value="SAS4"/>
    <property type="match status" value="1"/>
</dbReference>
<reference evidence="3 4" key="1">
    <citation type="submission" date="2018-05" db="EMBL/GenBank/DDBJ databases">
        <title>Genome sequencing and assembly of the regulated plant pathogen Lachnellula willkommii and related sister species for the development of diagnostic species identification markers.</title>
        <authorList>
            <person name="Giroux E."/>
            <person name="Bilodeau G."/>
        </authorList>
    </citation>
    <scope>NUCLEOTIDE SEQUENCE [LARGE SCALE GENOMIC DNA]</scope>
    <source>
        <strain evidence="3 4">CBS 268.59</strain>
    </source>
</reference>
<name>A0A8T9BSE2_9HELO</name>
<feature type="region of interest" description="Disordered" evidence="1">
    <location>
        <begin position="110"/>
        <end position="182"/>
    </location>
</feature>
<feature type="region of interest" description="Disordered" evidence="1">
    <location>
        <begin position="493"/>
        <end position="523"/>
    </location>
</feature>
<dbReference type="AlphaFoldDB" id="A0A8T9BSE2"/>
<feature type="compositionally biased region" description="Acidic residues" evidence="1">
    <location>
        <begin position="399"/>
        <end position="419"/>
    </location>
</feature>
<feature type="compositionally biased region" description="Polar residues" evidence="1">
    <location>
        <begin position="40"/>
        <end position="52"/>
    </location>
</feature>
<comment type="caution">
    <text evidence="3">The sequence shown here is derived from an EMBL/GenBank/DDBJ whole genome shotgun (WGS) entry which is preliminary data.</text>
</comment>
<feature type="domain" description="Something about silencing protein 4" evidence="2">
    <location>
        <begin position="295"/>
        <end position="390"/>
    </location>
</feature>
<evidence type="ECO:0000256" key="1">
    <source>
        <dbReference type="SAM" id="MobiDB-lite"/>
    </source>
</evidence>
<evidence type="ECO:0000259" key="2">
    <source>
        <dbReference type="Pfam" id="PF15460"/>
    </source>
</evidence>
<proteinExistence type="predicted"/>
<dbReference type="Proteomes" id="UP000469558">
    <property type="component" value="Unassembled WGS sequence"/>
</dbReference>
<accession>A0A8T9BSE2</accession>
<evidence type="ECO:0000313" key="3">
    <source>
        <dbReference type="EMBL" id="TVY58447.1"/>
    </source>
</evidence>
<dbReference type="OrthoDB" id="1938992at2759"/>
<feature type="region of interest" description="Disordered" evidence="1">
    <location>
        <begin position="399"/>
        <end position="460"/>
    </location>
</feature>
<dbReference type="PANTHER" id="PTHR38422:SF1">
    <property type="entry name" value="SOMETHING ABOUT SILENCING PROTEIN 4"/>
    <property type="match status" value="1"/>
</dbReference>
<protein>
    <recommendedName>
        <fullName evidence="2">Something about silencing protein 4 domain-containing protein</fullName>
    </recommendedName>
</protein>